<dbReference type="Gene3D" id="1.10.287.130">
    <property type="match status" value="1"/>
</dbReference>
<dbReference type="GO" id="GO:0000155">
    <property type="term" value="F:phosphorelay sensor kinase activity"/>
    <property type="evidence" value="ECO:0007669"/>
    <property type="project" value="InterPro"/>
</dbReference>
<dbReference type="Pfam" id="PF13756">
    <property type="entry name" value="Stimulus_sens_1"/>
    <property type="match status" value="1"/>
</dbReference>
<feature type="transmembrane region" description="Helical" evidence="8">
    <location>
        <begin position="118"/>
        <end position="136"/>
    </location>
</feature>
<evidence type="ECO:0000256" key="8">
    <source>
        <dbReference type="SAM" id="Phobius"/>
    </source>
</evidence>
<comment type="catalytic activity">
    <reaction evidence="1">
        <text>ATP + protein L-histidine = ADP + protein N-phospho-L-histidine.</text>
        <dbReference type="EC" id="2.7.13.3"/>
    </reaction>
</comment>
<feature type="compositionally biased region" description="Polar residues" evidence="7">
    <location>
        <begin position="46"/>
        <end position="55"/>
    </location>
</feature>
<evidence type="ECO:0000256" key="5">
    <source>
        <dbReference type="ARBA" id="ARBA00022777"/>
    </source>
</evidence>
<feature type="transmembrane region" description="Helical" evidence="8">
    <location>
        <begin position="353"/>
        <end position="373"/>
    </location>
</feature>
<keyword evidence="8" id="KW-0812">Transmembrane</keyword>
<organism evidence="10">
    <name type="scientific">hydrothermal vent metagenome</name>
    <dbReference type="NCBI Taxonomy" id="652676"/>
    <lineage>
        <taxon>unclassified sequences</taxon>
        <taxon>metagenomes</taxon>
        <taxon>ecological metagenomes</taxon>
    </lineage>
</organism>
<gene>
    <name evidence="10" type="ORF">MNBD_ALPHA11-1651</name>
</gene>
<dbReference type="GO" id="GO:0016020">
    <property type="term" value="C:membrane"/>
    <property type="evidence" value="ECO:0007669"/>
    <property type="project" value="InterPro"/>
</dbReference>
<keyword evidence="4 10" id="KW-0808">Transferase</keyword>
<feature type="region of interest" description="Disordered" evidence="7">
    <location>
        <begin position="36"/>
        <end position="60"/>
    </location>
</feature>
<dbReference type="InterPro" id="IPR003661">
    <property type="entry name" value="HisK_dim/P_dom"/>
</dbReference>
<evidence type="ECO:0000256" key="6">
    <source>
        <dbReference type="ARBA" id="ARBA00023012"/>
    </source>
</evidence>
<dbReference type="EMBL" id="UOEQ01000289">
    <property type="protein sequence ID" value="VAW20609.1"/>
    <property type="molecule type" value="Genomic_DNA"/>
</dbReference>
<dbReference type="CDD" id="cd00082">
    <property type="entry name" value="HisKA"/>
    <property type="match status" value="1"/>
</dbReference>
<dbReference type="CDD" id="cd06225">
    <property type="entry name" value="HAMP"/>
    <property type="match status" value="1"/>
</dbReference>
<protein>
    <recommendedName>
        <fullName evidence="2">histidine kinase</fullName>
        <ecNumber evidence="2">2.7.13.3</ecNumber>
    </recommendedName>
</protein>
<keyword evidence="6" id="KW-0902">Two-component regulatory system</keyword>
<dbReference type="Gene3D" id="6.10.340.10">
    <property type="match status" value="1"/>
</dbReference>
<dbReference type="Pfam" id="PF13755">
    <property type="entry name" value="Sensor_TM1"/>
    <property type="match status" value="1"/>
</dbReference>
<dbReference type="SUPFAM" id="SSF47384">
    <property type="entry name" value="Homodimeric domain of signal transducing histidine kinase"/>
    <property type="match status" value="1"/>
</dbReference>
<proteinExistence type="predicted"/>
<evidence type="ECO:0000313" key="10">
    <source>
        <dbReference type="EMBL" id="VAW20609.1"/>
    </source>
</evidence>
<dbReference type="InterPro" id="IPR025919">
    <property type="entry name" value="Stimulus_sens_dom"/>
</dbReference>
<evidence type="ECO:0000256" key="7">
    <source>
        <dbReference type="SAM" id="MobiDB-lite"/>
    </source>
</evidence>
<keyword evidence="8" id="KW-0472">Membrane</keyword>
<feature type="non-terminal residue" evidence="10">
    <location>
        <position position="476"/>
    </location>
</feature>
<evidence type="ECO:0000259" key="9">
    <source>
        <dbReference type="PROSITE" id="PS50885"/>
    </source>
</evidence>
<dbReference type="PROSITE" id="PS50885">
    <property type="entry name" value="HAMP"/>
    <property type="match status" value="1"/>
</dbReference>
<dbReference type="InterPro" id="IPR036097">
    <property type="entry name" value="HisK_dim/P_sf"/>
</dbReference>
<sequence length="476" mass="52310">MVWDTVLRSNRVQLSVSKNDDQGLLDDSQITIGPVSLPVPDEDRSGNQIAEQNGKATDAKTAGSNLANEKISQPAYQSEPDILDADTANVEITPKKGTLYRVRRFFQTSIFSSLTRRIIVLNLAALTTLVAGILYLNQLRDGLIDARVQSLRVQGEIISAAIAASATVDSDIISVNPERLLQLQPDSNVSPLSFFDPTLEFPINPERIAPLLRNLITPTRTRARIYDKNGFLLLDSSTIYLAGEVIRPALTAKEPTPLPVELWQRLLTWVPGDEFPPYVEYSASEGKRYPEVGAALNGAPTDIVRVDEDGRLLISVAIPVQRQRAIVGALLLSTDPGEIDAIIAAERMGVLRLSLGALIVSMILSFFLAGTIAEPMRRLSSAAERVQKSMSARDQIPDYTDRPDEIGDLSRSFRAMTSALFERIEAIEKFAADVAHELKNPLTSLRSAVETLPLVKTEKDRDKLAAIILHDVQRLD</sequence>
<evidence type="ECO:0000256" key="4">
    <source>
        <dbReference type="ARBA" id="ARBA00022679"/>
    </source>
</evidence>
<dbReference type="EC" id="2.7.13.3" evidence="2"/>
<dbReference type="Pfam" id="PF00672">
    <property type="entry name" value="HAMP"/>
    <property type="match status" value="1"/>
</dbReference>
<feature type="domain" description="HAMP" evidence="9">
    <location>
        <begin position="370"/>
        <end position="425"/>
    </location>
</feature>
<dbReference type="InterPro" id="IPR050428">
    <property type="entry name" value="TCS_sensor_his_kinase"/>
</dbReference>
<name>A0A3B0U7W8_9ZZZZ</name>
<reference evidence="10" key="1">
    <citation type="submission" date="2018-06" db="EMBL/GenBank/DDBJ databases">
        <authorList>
            <person name="Zhirakovskaya E."/>
        </authorList>
    </citation>
    <scope>NUCLEOTIDE SEQUENCE</scope>
</reference>
<accession>A0A3B0U7W8</accession>
<dbReference type="SUPFAM" id="SSF158472">
    <property type="entry name" value="HAMP domain-like"/>
    <property type="match status" value="1"/>
</dbReference>
<keyword evidence="8" id="KW-1133">Transmembrane helix</keyword>
<dbReference type="PANTHER" id="PTHR45436">
    <property type="entry name" value="SENSOR HISTIDINE KINASE YKOH"/>
    <property type="match status" value="1"/>
</dbReference>
<dbReference type="InterPro" id="IPR003660">
    <property type="entry name" value="HAMP_dom"/>
</dbReference>
<evidence type="ECO:0000256" key="3">
    <source>
        <dbReference type="ARBA" id="ARBA00022553"/>
    </source>
</evidence>
<dbReference type="PANTHER" id="PTHR45436:SF5">
    <property type="entry name" value="SENSOR HISTIDINE KINASE TRCS"/>
    <property type="match status" value="1"/>
</dbReference>
<evidence type="ECO:0000256" key="2">
    <source>
        <dbReference type="ARBA" id="ARBA00012438"/>
    </source>
</evidence>
<evidence type="ECO:0000256" key="1">
    <source>
        <dbReference type="ARBA" id="ARBA00000085"/>
    </source>
</evidence>
<dbReference type="Pfam" id="PF00512">
    <property type="entry name" value="HisKA"/>
    <property type="match status" value="1"/>
</dbReference>
<dbReference type="SMART" id="SM00304">
    <property type="entry name" value="HAMP"/>
    <property type="match status" value="1"/>
</dbReference>
<dbReference type="InterPro" id="IPR025908">
    <property type="entry name" value="Sensor_TM1"/>
</dbReference>
<dbReference type="AlphaFoldDB" id="A0A3B0U7W8"/>
<keyword evidence="3" id="KW-0597">Phosphoprotein</keyword>
<keyword evidence="5 10" id="KW-0418">Kinase</keyword>